<dbReference type="EMBL" id="CAKKLH010000171">
    <property type="protein sequence ID" value="CAH0105164.1"/>
    <property type="molecule type" value="Genomic_DNA"/>
</dbReference>
<comment type="caution">
    <text evidence="1">The sequence shown here is derived from an EMBL/GenBank/DDBJ whole genome shotgun (WGS) entry which is preliminary data.</text>
</comment>
<dbReference type="OrthoDB" id="568194at2759"/>
<evidence type="ECO:0000313" key="2">
    <source>
        <dbReference type="Proteomes" id="UP000789390"/>
    </source>
</evidence>
<protein>
    <submittedName>
        <fullName evidence="1">Uncharacterized protein</fullName>
    </submittedName>
</protein>
<keyword evidence="2" id="KW-1185">Reference proteome</keyword>
<reference evidence="1" key="1">
    <citation type="submission" date="2021-11" db="EMBL/GenBank/DDBJ databases">
        <authorList>
            <person name="Schell T."/>
        </authorList>
    </citation>
    <scope>NUCLEOTIDE SEQUENCE</scope>
    <source>
        <strain evidence="1">M5</strain>
    </source>
</reference>
<accession>A0A8J2WJX4</accession>
<gene>
    <name evidence="1" type="ORF">DGAL_LOCUS8178</name>
</gene>
<organism evidence="1 2">
    <name type="scientific">Daphnia galeata</name>
    <dbReference type="NCBI Taxonomy" id="27404"/>
    <lineage>
        <taxon>Eukaryota</taxon>
        <taxon>Metazoa</taxon>
        <taxon>Ecdysozoa</taxon>
        <taxon>Arthropoda</taxon>
        <taxon>Crustacea</taxon>
        <taxon>Branchiopoda</taxon>
        <taxon>Diplostraca</taxon>
        <taxon>Cladocera</taxon>
        <taxon>Anomopoda</taxon>
        <taxon>Daphniidae</taxon>
        <taxon>Daphnia</taxon>
    </lineage>
</organism>
<proteinExistence type="predicted"/>
<name>A0A8J2WJX4_9CRUS</name>
<dbReference type="AlphaFoldDB" id="A0A8J2WJX4"/>
<evidence type="ECO:0000313" key="1">
    <source>
        <dbReference type="EMBL" id="CAH0105164.1"/>
    </source>
</evidence>
<sequence>MLKQTHRPPYKRESFPSECSTKKHLSTCSTVANHLLSILNILIKCKMKVSSIVLLIAAVSSMTTVSARDWKVGDNGLSRWDSNCDFNGRDISCSPASGDQCGGVCIANPSCTHFTHSGGTCCIKRFTGSWLEQFSSGAVCGFIFGRSGQPQLKTIRGISFFLNALKCWTGISAKLLANTF</sequence>
<dbReference type="Proteomes" id="UP000789390">
    <property type="component" value="Unassembled WGS sequence"/>
</dbReference>